<evidence type="ECO:0000313" key="2">
    <source>
        <dbReference type="EMBL" id="RLN09600.1"/>
    </source>
</evidence>
<dbReference type="Proteomes" id="UP000275267">
    <property type="component" value="Unassembled WGS sequence"/>
</dbReference>
<feature type="region of interest" description="Disordered" evidence="1">
    <location>
        <begin position="76"/>
        <end position="102"/>
    </location>
</feature>
<sequence length="209" mass="22424">MRGRGVTTPPLRRPARAAALPCSIGQWGMQSGRRPAPTQLARSHSTGHSLVVQLDRDLERFTLRLPEHVRREMVAVGEHSSQLRRGRRAGEGSNRGGRSAPLGRLSFFSASRMSVSSDGAVAMAASRAGVRARGRPAPLPSTGEARSRAAPAMLPAEEHTAVARQPIPCSRRRSTAGGRRRRSGGEQLRAARMARRARAHAGPARTRAG</sequence>
<organism evidence="2 3">
    <name type="scientific">Panicum miliaceum</name>
    <name type="common">Proso millet</name>
    <name type="synonym">Broomcorn millet</name>
    <dbReference type="NCBI Taxonomy" id="4540"/>
    <lineage>
        <taxon>Eukaryota</taxon>
        <taxon>Viridiplantae</taxon>
        <taxon>Streptophyta</taxon>
        <taxon>Embryophyta</taxon>
        <taxon>Tracheophyta</taxon>
        <taxon>Spermatophyta</taxon>
        <taxon>Magnoliopsida</taxon>
        <taxon>Liliopsida</taxon>
        <taxon>Poales</taxon>
        <taxon>Poaceae</taxon>
        <taxon>PACMAD clade</taxon>
        <taxon>Panicoideae</taxon>
        <taxon>Panicodae</taxon>
        <taxon>Paniceae</taxon>
        <taxon>Panicinae</taxon>
        <taxon>Panicum</taxon>
        <taxon>Panicum sect. Panicum</taxon>
    </lineage>
</organism>
<feature type="region of interest" description="Disordered" evidence="1">
    <location>
        <begin position="159"/>
        <end position="209"/>
    </location>
</feature>
<dbReference type="OrthoDB" id="1939440at2759"/>
<evidence type="ECO:0000256" key="1">
    <source>
        <dbReference type="SAM" id="MobiDB-lite"/>
    </source>
</evidence>
<proteinExistence type="predicted"/>
<evidence type="ECO:0000313" key="3">
    <source>
        <dbReference type="Proteomes" id="UP000275267"/>
    </source>
</evidence>
<feature type="compositionally biased region" description="Basic residues" evidence="1">
    <location>
        <begin position="170"/>
        <end position="182"/>
    </location>
</feature>
<dbReference type="EMBL" id="PQIB02000007">
    <property type="protein sequence ID" value="RLN09600.1"/>
    <property type="molecule type" value="Genomic_DNA"/>
</dbReference>
<gene>
    <name evidence="2" type="ORF">C2845_PM11G20620</name>
</gene>
<dbReference type="STRING" id="4540.A0A3L6RVY5"/>
<protein>
    <submittedName>
        <fullName evidence="2">E3 ubiquitin-protein ligase ATL31-like</fullName>
    </submittedName>
</protein>
<feature type="compositionally biased region" description="Low complexity" evidence="1">
    <location>
        <begin position="200"/>
        <end position="209"/>
    </location>
</feature>
<name>A0A3L6RVY5_PANMI</name>
<reference evidence="3" key="1">
    <citation type="journal article" date="2019" name="Nat. Commun.">
        <title>The genome of broomcorn millet.</title>
        <authorList>
            <person name="Zou C."/>
            <person name="Miki D."/>
            <person name="Li D."/>
            <person name="Tang Q."/>
            <person name="Xiao L."/>
            <person name="Rajput S."/>
            <person name="Deng P."/>
            <person name="Jia W."/>
            <person name="Huang R."/>
            <person name="Zhang M."/>
            <person name="Sun Y."/>
            <person name="Hu J."/>
            <person name="Fu X."/>
            <person name="Schnable P.S."/>
            <person name="Li F."/>
            <person name="Zhang H."/>
            <person name="Feng B."/>
            <person name="Zhu X."/>
            <person name="Liu R."/>
            <person name="Schnable J.C."/>
            <person name="Zhu J.-K."/>
            <person name="Zhang H."/>
        </authorList>
    </citation>
    <scope>NUCLEOTIDE SEQUENCE [LARGE SCALE GENOMIC DNA]</scope>
</reference>
<comment type="caution">
    <text evidence="2">The sequence shown here is derived from an EMBL/GenBank/DDBJ whole genome shotgun (WGS) entry which is preliminary data.</text>
</comment>
<keyword evidence="3" id="KW-1185">Reference proteome</keyword>
<accession>A0A3L6RVY5</accession>
<feature type="region of interest" description="Disordered" evidence="1">
    <location>
        <begin position="26"/>
        <end position="45"/>
    </location>
</feature>
<dbReference type="AlphaFoldDB" id="A0A3L6RVY5"/>